<evidence type="ECO:0000256" key="20">
    <source>
        <dbReference type="ARBA" id="ARBA00023008"/>
    </source>
</evidence>
<proteinExistence type="inferred from homology"/>
<keyword evidence="22 24" id="KW-0472">Membrane</keyword>
<keyword evidence="14 24" id="KW-0999">Mitochondrion inner membrane</keyword>
<evidence type="ECO:0000256" key="3">
    <source>
        <dbReference type="ARBA" id="ARBA00004448"/>
    </source>
</evidence>
<geneLocation type="mitochondrion" evidence="27"/>
<dbReference type="GO" id="GO:0004129">
    <property type="term" value="F:cytochrome-c oxidase activity"/>
    <property type="evidence" value="ECO:0007669"/>
    <property type="project" value="UniProtKB-EC"/>
</dbReference>
<feature type="domain" description="Cytochrome oxidase subunit I profile" evidence="26">
    <location>
        <begin position="1"/>
        <end position="507"/>
    </location>
</feature>
<feature type="transmembrane region" description="Helical" evidence="25">
    <location>
        <begin position="98"/>
        <end position="122"/>
    </location>
</feature>
<dbReference type="GO" id="GO:0020037">
    <property type="term" value="F:heme binding"/>
    <property type="evidence" value="ECO:0007669"/>
    <property type="project" value="InterPro"/>
</dbReference>
<evidence type="ECO:0000256" key="15">
    <source>
        <dbReference type="ARBA" id="ARBA00022842"/>
    </source>
</evidence>
<evidence type="ECO:0000256" key="10">
    <source>
        <dbReference type="ARBA" id="ARBA00022617"/>
    </source>
</evidence>
<evidence type="ECO:0000256" key="1">
    <source>
        <dbReference type="ARBA" id="ARBA00001935"/>
    </source>
</evidence>
<comment type="cofactor">
    <cofactor evidence="2">
        <name>heme</name>
        <dbReference type="ChEBI" id="CHEBI:30413"/>
    </cofactor>
</comment>
<dbReference type="PROSITE" id="PS00077">
    <property type="entry name" value="COX1_CUB"/>
    <property type="match status" value="1"/>
</dbReference>
<dbReference type="Pfam" id="PF00115">
    <property type="entry name" value="COX1"/>
    <property type="match status" value="1"/>
</dbReference>
<dbReference type="RefSeq" id="YP_010744963.1">
    <property type="nucleotide sequence ID" value="NC_073125.1"/>
</dbReference>
<keyword evidence="13 24" id="KW-0479">Metal-binding</keyword>
<dbReference type="GO" id="GO:0005743">
    <property type="term" value="C:mitochondrial inner membrane"/>
    <property type="evidence" value="ECO:0007669"/>
    <property type="project" value="UniProtKB-SubCell"/>
</dbReference>
<keyword evidence="20 24" id="KW-0186">Copper</keyword>
<keyword evidence="17 24" id="KW-0249">Electron transport</keyword>
<feature type="transmembrane region" description="Helical" evidence="25">
    <location>
        <begin position="179"/>
        <end position="206"/>
    </location>
</feature>
<dbReference type="PROSITE" id="PS50855">
    <property type="entry name" value="COX1"/>
    <property type="match status" value="1"/>
</dbReference>
<feature type="transmembrane region" description="Helical" evidence="25">
    <location>
        <begin position="375"/>
        <end position="393"/>
    </location>
</feature>
<evidence type="ECO:0000256" key="18">
    <source>
        <dbReference type="ARBA" id="ARBA00022989"/>
    </source>
</evidence>
<evidence type="ECO:0000256" key="8">
    <source>
        <dbReference type="ARBA" id="ARBA00015947"/>
    </source>
</evidence>
<comment type="subunit">
    <text evidence="6">Component of the cytochrome c oxidase (complex IV, CIV), a multisubunit enzyme composed of a catalytic core of 3 subunits and several supernumerary subunits. The complex exists as a monomer or a dimer and forms supercomplexes (SCs) in the inner mitochondrial membrane with ubiquinol-cytochrome c oxidoreductase (cytochrome b-c1 complex, complex III, CIII).</text>
</comment>
<feature type="transmembrane region" description="Helical" evidence="25">
    <location>
        <begin position="334"/>
        <end position="355"/>
    </location>
</feature>
<evidence type="ECO:0000259" key="26">
    <source>
        <dbReference type="PROSITE" id="PS50855"/>
    </source>
</evidence>
<dbReference type="PANTHER" id="PTHR10422:SF18">
    <property type="entry name" value="CYTOCHROME C OXIDASE SUBUNIT 1"/>
    <property type="match status" value="1"/>
</dbReference>
<evidence type="ECO:0000256" key="2">
    <source>
        <dbReference type="ARBA" id="ARBA00001971"/>
    </source>
</evidence>
<feature type="transmembrane region" description="Helical" evidence="25">
    <location>
        <begin position="299"/>
        <end position="322"/>
    </location>
</feature>
<keyword evidence="10 24" id="KW-0349">Heme</keyword>
<evidence type="ECO:0000256" key="13">
    <source>
        <dbReference type="ARBA" id="ARBA00022723"/>
    </source>
</evidence>
<comment type="catalytic activity">
    <reaction evidence="23">
        <text>4 Fe(II)-[cytochrome c] + O2 + 8 H(+)(in) = 4 Fe(III)-[cytochrome c] + 2 H2O + 4 H(+)(out)</text>
        <dbReference type="Rhea" id="RHEA:11436"/>
        <dbReference type="Rhea" id="RHEA-COMP:10350"/>
        <dbReference type="Rhea" id="RHEA-COMP:14399"/>
        <dbReference type="ChEBI" id="CHEBI:15377"/>
        <dbReference type="ChEBI" id="CHEBI:15378"/>
        <dbReference type="ChEBI" id="CHEBI:15379"/>
        <dbReference type="ChEBI" id="CHEBI:29033"/>
        <dbReference type="ChEBI" id="CHEBI:29034"/>
        <dbReference type="EC" id="7.1.1.9"/>
    </reaction>
    <physiologicalReaction direction="left-to-right" evidence="23">
        <dbReference type="Rhea" id="RHEA:11437"/>
    </physiologicalReaction>
</comment>
<dbReference type="InterPro" id="IPR023616">
    <property type="entry name" value="Cyt_c_oxase-like_su1_dom"/>
</dbReference>
<gene>
    <name evidence="27" type="primary">cox1</name>
</gene>
<evidence type="ECO:0000256" key="19">
    <source>
        <dbReference type="ARBA" id="ARBA00023004"/>
    </source>
</evidence>
<keyword evidence="19 24" id="KW-0408">Iron</keyword>
<dbReference type="AlphaFoldDB" id="A0A9Y1PWF0"/>
<dbReference type="SUPFAM" id="SSF81442">
    <property type="entry name" value="Cytochrome c oxidase subunit I-like"/>
    <property type="match status" value="1"/>
</dbReference>
<evidence type="ECO:0000256" key="14">
    <source>
        <dbReference type="ARBA" id="ARBA00022792"/>
    </source>
</evidence>
<comment type="cofactor">
    <cofactor evidence="1">
        <name>Cu cation</name>
        <dbReference type="ChEBI" id="CHEBI:23378"/>
    </cofactor>
</comment>
<comment type="subcellular location">
    <subcellularLocation>
        <location evidence="3 24">Mitochondrion inner membrane</location>
        <topology evidence="3 24">Multi-pass membrane protein</topology>
    </subcellularLocation>
</comment>
<feature type="transmembrane region" description="Helical" evidence="25">
    <location>
        <begin position="12"/>
        <end position="33"/>
    </location>
</feature>
<dbReference type="Gene3D" id="1.20.210.10">
    <property type="entry name" value="Cytochrome c oxidase-like, subunit I domain"/>
    <property type="match status" value="1"/>
</dbReference>
<evidence type="ECO:0000256" key="23">
    <source>
        <dbReference type="ARBA" id="ARBA00049512"/>
    </source>
</evidence>
<keyword evidence="11 24" id="KW-0679">Respiratory chain</keyword>
<evidence type="ECO:0000256" key="21">
    <source>
        <dbReference type="ARBA" id="ARBA00023128"/>
    </source>
</evidence>
<evidence type="ECO:0000256" key="11">
    <source>
        <dbReference type="ARBA" id="ARBA00022660"/>
    </source>
</evidence>
<dbReference type="EC" id="7.1.1.9" evidence="7 24"/>
<protein>
    <recommendedName>
        <fullName evidence="8 24">Cytochrome c oxidase subunit 1</fullName>
        <ecNumber evidence="7 24">7.1.1.9</ecNumber>
    </recommendedName>
</protein>
<organism evidence="27">
    <name type="scientific">Trioza frangulae</name>
    <dbReference type="NCBI Taxonomy" id="3035953"/>
    <lineage>
        <taxon>Eukaryota</taxon>
        <taxon>Metazoa</taxon>
        <taxon>Ecdysozoa</taxon>
        <taxon>Arthropoda</taxon>
        <taxon>Hexapoda</taxon>
        <taxon>Insecta</taxon>
        <taxon>Pterygota</taxon>
        <taxon>Neoptera</taxon>
        <taxon>Paraneoptera</taxon>
        <taxon>Hemiptera</taxon>
        <taxon>Sternorrhyncha</taxon>
        <taxon>Psylloidea</taxon>
        <taxon>Triozidae</taxon>
        <taxon>Trioza</taxon>
    </lineage>
</organism>
<comment type="similarity">
    <text evidence="5 24">Belongs to the heme-copper respiratory oxidase family.</text>
</comment>
<comment type="function">
    <text evidence="24">Component of the cytochrome c oxidase, the last enzyme in the mitochondrial electron transport chain which drives oxidative phosphorylation. The respiratory chain contains 3 multisubunit complexes succinate dehydrogenase (complex II, CII), ubiquinol-cytochrome c oxidoreductase (cytochrome b-c1 complex, complex III, CIII) and cytochrome c oxidase (complex IV, CIV), that cooperate to transfer electrons derived from NADH and succinate to molecular oxygen, creating an electrochemical gradient over the inner membrane that drives transmembrane transport and the ATP synthase. Cytochrome c oxidase is the component of the respiratory chain that catalyzes the reduction of oxygen to water. Electrons originating from reduced cytochrome c in the intermembrane space (IMS) are transferred via the dinuclear copper A center (CU(A)) of subunit 2 and heme A of subunit 1 to the active site in subunit 1, a binuclear center (BNC) formed by heme A3 and copper B (CU(B)). The BNC reduces molecular oxygen to 2 water molecules using 4 electrons from cytochrome c in the IMS and 4 protons from the mitochondrial matrix.</text>
</comment>
<feature type="transmembrane region" description="Helical" evidence="25">
    <location>
        <begin position="226"/>
        <end position="250"/>
    </location>
</feature>
<dbReference type="InterPro" id="IPR023615">
    <property type="entry name" value="Cyt_c_Oxase_su1_BS"/>
</dbReference>
<feature type="transmembrane region" description="Helical" evidence="25">
    <location>
        <begin position="142"/>
        <end position="167"/>
    </location>
</feature>
<evidence type="ECO:0000256" key="25">
    <source>
        <dbReference type="SAM" id="Phobius"/>
    </source>
</evidence>
<keyword evidence="21 24" id="KW-0496">Mitochondrion</keyword>
<reference evidence="27" key="1">
    <citation type="submission" date="2023-02" db="EMBL/GenBank/DDBJ databases">
        <title>The complete mitochondrion genome of Trioza frangulae.</title>
        <authorList>
            <person name="Lu F."/>
        </authorList>
    </citation>
    <scope>NUCLEOTIDE SEQUENCE</scope>
</reference>
<accession>A0A9Y1PWF0</accession>
<evidence type="ECO:0000256" key="7">
    <source>
        <dbReference type="ARBA" id="ARBA00012949"/>
    </source>
</evidence>
<evidence type="ECO:0000256" key="17">
    <source>
        <dbReference type="ARBA" id="ARBA00022982"/>
    </source>
</evidence>
<dbReference type="GO" id="GO:0046872">
    <property type="term" value="F:metal ion binding"/>
    <property type="evidence" value="ECO:0007669"/>
    <property type="project" value="UniProtKB-KW"/>
</dbReference>
<dbReference type="CDD" id="cd01663">
    <property type="entry name" value="Cyt_c_Oxidase_I"/>
    <property type="match status" value="1"/>
</dbReference>
<dbReference type="GeneID" id="79710840"/>
<feature type="transmembrane region" description="Helical" evidence="25">
    <location>
        <begin position="405"/>
        <end position="423"/>
    </location>
</feature>
<dbReference type="InterPro" id="IPR033944">
    <property type="entry name" value="Cyt_c_oxase_su1_dom"/>
</dbReference>
<evidence type="ECO:0000256" key="5">
    <source>
        <dbReference type="ARBA" id="ARBA00009578"/>
    </source>
</evidence>
<evidence type="ECO:0000256" key="6">
    <source>
        <dbReference type="ARBA" id="ARBA00011164"/>
    </source>
</evidence>
<evidence type="ECO:0000256" key="9">
    <source>
        <dbReference type="ARBA" id="ARBA00022448"/>
    </source>
</evidence>
<dbReference type="FunFam" id="1.20.210.10:FF:000001">
    <property type="entry name" value="Cytochrome c oxidase subunit 1"/>
    <property type="match status" value="1"/>
</dbReference>
<keyword evidence="9 24" id="KW-0813">Transport</keyword>
<keyword evidence="15" id="KW-0460">Magnesium</keyword>
<dbReference type="GO" id="GO:0045277">
    <property type="term" value="C:respiratory chain complex IV"/>
    <property type="evidence" value="ECO:0007669"/>
    <property type="project" value="InterPro"/>
</dbReference>
<evidence type="ECO:0000256" key="4">
    <source>
        <dbReference type="ARBA" id="ARBA00004673"/>
    </source>
</evidence>
<feature type="transmembrane region" description="Helical" evidence="25">
    <location>
        <begin position="262"/>
        <end position="287"/>
    </location>
</feature>
<dbReference type="InterPro" id="IPR000883">
    <property type="entry name" value="Cyt_C_Oxase_1"/>
</dbReference>
<comment type="pathway">
    <text evidence="4 24">Energy metabolism; oxidative phosphorylation.</text>
</comment>
<evidence type="ECO:0000256" key="16">
    <source>
        <dbReference type="ARBA" id="ARBA00022967"/>
    </source>
</evidence>
<dbReference type="GO" id="GO:0015990">
    <property type="term" value="P:electron transport coupled proton transport"/>
    <property type="evidence" value="ECO:0007669"/>
    <property type="project" value="TreeGrafter"/>
</dbReference>
<evidence type="ECO:0000256" key="12">
    <source>
        <dbReference type="ARBA" id="ARBA00022692"/>
    </source>
</evidence>
<name>A0A9Y1PWF0_9HEMI</name>
<feature type="transmembrane region" description="Helical" evidence="25">
    <location>
        <begin position="443"/>
        <end position="469"/>
    </location>
</feature>
<evidence type="ECO:0000313" key="27">
    <source>
        <dbReference type="EMBL" id="WET58363.1"/>
    </source>
</evidence>
<dbReference type="EMBL" id="OQ434040">
    <property type="protein sequence ID" value="WET58363.1"/>
    <property type="molecule type" value="Genomic_DNA"/>
</dbReference>
<dbReference type="PANTHER" id="PTHR10422">
    <property type="entry name" value="CYTOCHROME C OXIDASE SUBUNIT 1"/>
    <property type="match status" value="1"/>
</dbReference>
<evidence type="ECO:0000256" key="24">
    <source>
        <dbReference type="RuleBase" id="RU000369"/>
    </source>
</evidence>
<keyword evidence="12 24" id="KW-0812">Transmembrane</keyword>
<keyword evidence="16" id="KW-1278">Translocase</keyword>
<evidence type="ECO:0000256" key="22">
    <source>
        <dbReference type="ARBA" id="ARBA00023136"/>
    </source>
</evidence>
<dbReference type="GO" id="GO:0006123">
    <property type="term" value="P:mitochondrial electron transport, cytochrome c to oxygen"/>
    <property type="evidence" value="ECO:0007669"/>
    <property type="project" value="TreeGrafter"/>
</dbReference>
<dbReference type="InterPro" id="IPR036927">
    <property type="entry name" value="Cyt_c_oxase-like_su1_sf"/>
</dbReference>
<keyword evidence="18 25" id="KW-1133">Transmembrane helix</keyword>
<sequence>MWLLSTNHKTIGILYFIFGIWSGLLGLSLSLIIRLELSQSSPLLFNDQIYNTIVTAHAFIMIFFMTMPILIGGFGNWLVPLMIGAPDMAFPRLNNLSFWLLIPSLYLLIMSSLIDQGVGTGWTVYPPLSNSMFHSGYSVDMAIFSLHLAGISSILGAINFITTVINMRSCMCSMEKMPLFVWSVLITAFLLLLALPVLAGAITMLLTDRNLNTSFFDPAGGGDPILYQHLFWFFGHPEVYILILPGFGLISHITTQESGKISSFGTLGMIYAMLAIGILGFIVWAHHMFTVGMDVDSRAYFTSATMIIAVPTGIKIFSWLATIYGMKMSFSPSILWSLGFIFLFTLGGLTGVILANSSIDIILHDTYYVVAHFHYVLSMGAVFAIIASFINWYPLMTGVTMNKMLLKAQFLSTFIGVNLTFFPQHFLGLMGMPRRYSNYPDLLIFWNIISSLGSMISLFSVIMFFIIIWESLFYKRTVISNTNFMMIEWMQNFPPIEHSYSEIPSILVK</sequence>
<dbReference type="PRINTS" id="PR01165">
    <property type="entry name" value="CYCOXIDASEI"/>
</dbReference>
<feature type="transmembrane region" description="Helical" evidence="25">
    <location>
        <begin position="53"/>
        <end position="78"/>
    </location>
</feature>